<dbReference type="Pfam" id="PF00026">
    <property type="entry name" value="Asp"/>
    <property type="match status" value="1"/>
</dbReference>
<dbReference type="EMBL" id="JACAZH010000003">
    <property type="protein sequence ID" value="KAF7373031.1"/>
    <property type="molecule type" value="Genomic_DNA"/>
</dbReference>
<evidence type="ECO:0000256" key="3">
    <source>
        <dbReference type="PIRSR" id="PIRSR601461-1"/>
    </source>
</evidence>
<dbReference type="PRINTS" id="PR00792">
    <property type="entry name" value="PEPSIN"/>
</dbReference>
<feature type="signal peptide" evidence="5">
    <location>
        <begin position="1"/>
        <end position="16"/>
    </location>
</feature>
<keyword evidence="4" id="KW-0378">Hydrolase</keyword>
<keyword evidence="8" id="KW-1185">Reference proteome</keyword>
<feature type="active site" evidence="3">
    <location>
        <position position="274"/>
    </location>
</feature>
<sequence>MVFLTASFLLVSLVYGALSTAVAPRGVHSVPIYKKVSGNTTSIKALIARDLVRFNVDAAAAVGEAPATNEDNSYVTSTQVGTQTFELLVDTGSSNTWVGAGTAYTPGSTATDTGDKFFVEYGSGEVCGTEYIDNVVIGGLHITGQGIGSAIISEGFTGVDGHVFLSTDTISPADRRGTVVGAETVPTVMDNLFSQRQISAEVLGVSFAPENGGDTDDANGELTLGGTDPTKYSGPITYVHKTTASPFNQYWGIAVTGMTYGGASISASANAIVDTGTTLIFLPDTAYTSFLSASGGETDVSTGVASWSTLPKANLVFTIGGVSFSLTPSQFTIPAAQYADWGLPAGKFYGWISNGGSLATGGINFIIGQKFLENYYSVFDTTNNQVGLAPRA</sequence>
<dbReference type="InterPro" id="IPR021109">
    <property type="entry name" value="Peptidase_aspartic_dom_sf"/>
</dbReference>
<dbReference type="OrthoDB" id="660550at2759"/>
<dbReference type="InterPro" id="IPR001969">
    <property type="entry name" value="Aspartic_peptidase_AS"/>
</dbReference>
<evidence type="ECO:0000313" key="7">
    <source>
        <dbReference type="EMBL" id="KAF7373031.1"/>
    </source>
</evidence>
<feature type="domain" description="Peptidase A1" evidence="6">
    <location>
        <begin position="74"/>
        <end position="389"/>
    </location>
</feature>
<keyword evidence="2 4" id="KW-0064">Aspartyl protease</keyword>
<dbReference type="SUPFAM" id="SSF50630">
    <property type="entry name" value="Acid proteases"/>
    <property type="match status" value="1"/>
</dbReference>
<feature type="active site" evidence="3">
    <location>
        <position position="90"/>
    </location>
</feature>
<keyword evidence="5" id="KW-0732">Signal</keyword>
<dbReference type="PROSITE" id="PS00141">
    <property type="entry name" value="ASP_PROTEASE"/>
    <property type="match status" value="2"/>
</dbReference>
<gene>
    <name evidence="7" type="ORF">MSAN_00510600</name>
</gene>
<evidence type="ECO:0000313" key="8">
    <source>
        <dbReference type="Proteomes" id="UP000623467"/>
    </source>
</evidence>
<evidence type="ECO:0000256" key="1">
    <source>
        <dbReference type="ARBA" id="ARBA00007447"/>
    </source>
</evidence>
<dbReference type="AlphaFoldDB" id="A0A8H7DIY3"/>
<organism evidence="7 8">
    <name type="scientific">Mycena sanguinolenta</name>
    <dbReference type="NCBI Taxonomy" id="230812"/>
    <lineage>
        <taxon>Eukaryota</taxon>
        <taxon>Fungi</taxon>
        <taxon>Dikarya</taxon>
        <taxon>Basidiomycota</taxon>
        <taxon>Agaricomycotina</taxon>
        <taxon>Agaricomycetes</taxon>
        <taxon>Agaricomycetidae</taxon>
        <taxon>Agaricales</taxon>
        <taxon>Marasmiineae</taxon>
        <taxon>Mycenaceae</taxon>
        <taxon>Mycena</taxon>
    </lineage>
</organism>
<accession>A0A8H7DIY3</accession>
<evidence type="ECO:0000256" key="2">
    <source>
        <dbReference type="ARBA" id="ARBA00022750"/>
    </source>
</evidence>
<dbReference type="InterPro" id="IPR033121">
    <property type="entry name" value="PEPTIDASE_A1"/>
</dbReference>
<dbReference type="PANTHER" id="PTHR47966:SF51">
    <property type="entry name" value="BETA-SITE APP-CLEAVING ENZYME, ISOFORM A-RELATED"/>
    <property type="match status" value="1"/>
</dbReference>
<dbReference type="PROSITE" id="PS51767">
    <property type="entry name" value="PEPTIDASE_A1"/>
    <property type="match status" value="1"/>
</dbReference>
<evidence type="ECO:0000259" key="6">
    <source>
        <dbReference type="PROSITE" id="PS51767"/>
    </source>
</evidence>
<dbReference type="PANTHER" id="PTHR47966">
    <property type="entry name" value="BETA-SITE APP-CLEAVING ENZYME, ISOFORM A-RELATED"/>
    <property type="match status" value="1"/>
</dbReference>
<dbReference type="InterPro" id="IPR034164">
    <property type="entry name" value="Pepsin-like_dom"/>
</dbReference>
<feature type="chain" id="PRO_5034834870" evidence="5">
    <location>
        <begin position="17"/>
        <end position="392"/>
    </location>
</feature>
<reference evidence="7" key="1">
    <citation type="submission" date="2020-05" db="EMBL/GenBank/DDBJ databases">
        <title>Mycena genomes resolve the evolution of fungal bioluminescence.</title>
        <authorList>
            <person name="Tsai I.J."/>
        </authorList>
    </citation>
    <scope>NUCLEOTIDE SEQUENCE</scope>
    <source>
        <strain evidence="7">160909Yilan</strain>
    </source>
</reference>
<dbReference type="Proteomes" id="UP000623467">
    <property type="component" value="Unassembled WGS sequence"/>
</dbReference>
<dbReference type="InterPro" id="IPR001461">
    <property type="entry name" value="Aspartic_peptidase_A1"/>
</dbReference>
<comment type="caution">
    <text evidence="7">The sequence shown here is derived from an EMBL/GenBank/DDBJ whole genome shotgun (WGS) entry which is preliminary data.</text>
</comment>
<dbReference type="CDD" id="cd05471">
    <property type="entry name" value="pepsin_like"/>
    <property type="match status" value="1"/>
</dbReference>
<protein>
    <submittedName>
        <fullName evidence="7">Acid protease</fullName>
    </submittedName>
</protein>
<evidence type="ECO:0000256" key="5">
    <source>
        <dbReference type="SAM" id="SignalP"/>
    </source>
</evidence>
<keyword evidence="4 7" id="KW-0645">Protease</keyword>
<proteinExistence type="inferred from homology"/>
<dbReference type="GO" id="GO:0004190">
    <property type="term" value="F:aspartic-type endopeptidase activity"/>
    <property type="evidence" value="ECO:0007669"/>
    <property type="project" value="UniProtKB-KW"/>
</dbReference>
<dbReference type="GO" id="GO:0006508">
    <property type="term" value="P:proteolysis"/>
    <property type="evidence" value="ECO:0007669"/>
    <property type="project" value="UniProtKB-KW"/>
</dbReference>
<comment type="similarity">
    <text evidence="1 4">Belongs to the peptidase A1 family.</text>
</comment>
<name>A0A8H7DIY3_9AGAR</name>
<dbReference type="Gene3D" id="2.40.70.10">
    <property type="entry name" value="Acid Proteases"/>
    <property type="match status" value="2"/>
</dbReference>
<evidence type="ECO:0000256" key="4">
    <source>
        <dbReference type="RuleBase" id="RU000454"/>
    </source>
</evidence>